<feature type="region of interest" description="Disordered" evidence="6">
    <location>
        <begin position="179"/>
        <end position="206"/>
    </location>
</feature>
<dbReference type="GO" id="GO:0005634">
    <property type="term" value="C:nucleus"/>
    <property type="evidence" value="ECO:0007669"/>
    <property type="project" value="UniProtKB-SubCell"/>
</dbReference>
<reference evidence="8" key="1">
    <citation type="submission" date="2020-05" db="EMBL/GenBank/DDBJ databases">
        <title>WGS assembly of Panicum virgatum.</title>
        <authorList>
            <person name="Lovell J.T."/>
            <person name="Jenkins J."/>
            <person name="Shu S."/>
            <person name="Juenger T.E."/>
            <person name="Schmutz J."/>
        </authorList>
    </citation>
    <scope>NUCLEOTIDE SEQUENCE</scope>
    <source>
        <strain evidence="8">AP13</strain>
    </source>
</reference>
<evidence type="ECO:0000313" key="8">
    <source>
        <dbReference type="EMBL" id="KAG2536599.1"/>
    </source>
</evidence>
<keyword evidence="9" id="KW-1185">Reference proteome</keyword>
<keyword evidence="2" id="KW-0805">Transcription regulation</keyword>
<dbReference type="InterPro" id="IPR015300">
    <property type="entry name" value="DNA-bd_pseudobarrel_sf"/>
</dbReference>
<gene>
    <name evidence="8" type="ORF">PVAP13_9NG683700</name>
</gene>
<keyword evidence="3" id="KW-0238">DNA-binding</keyword>
<evidence type="ECO:0000256" key="4">
    <source>
        <dbReference type="ARBA" id="ARBA00023163"/>
    </source>
</evidence>
<keyword evidence="5" id="KW-0539">Nucleus</keyword>
<dbReference type="Proteomes" id="UP000823388">
    <property type="component" value="Chromosome 9N"/>
</dbReference>
<feature type="region of interest" description="Disordered" evidence="6">
    <location>
        <begin position="365"/>
        <end position="396"/>
    </location>
</feature>
<evidence type="ECO:0000256" key="1">
    <source>
        <dbReference type="ARBA" id="ARBA00004123"/>
    </source>
</evidence>
<feature type="domain" description="TF-B3" evidence="7">
    <location>
        <begin position="30"/>
        <end position="123"/>
    </location>
</feature>
<name>A0A8T0MMS6_PANVG</name>
<protein>
    <recommendedName>
        <fullName evidence="7">TF-B3 domain-containing protein</fullName>
    </recommendedName>
</protein>
<keyword evidence="4" id="KW-0804">Transcription</keyword>
<comment type="subcellular location">
    <subcellularLocation>
        <location evidence="1">Nucleus</location>
    </subcellularLocation>
</comment>
<sequence length="527" mass="60046">MARNGSSRMKKPCDCCKRYLDHLDEKNQPMSYFFRRMDANSKHSLIMPNRFVKRFAGKLSGRIKLESPNGTLYNVEVIERYNKTVLQRGWEAFVDANHIQENNFMLFHHIEKSRFEVLILESDGCEKVFPCAGVRNTPSIQERRLDSVDISSSYSHDTTESSGSQRFARCQRSSCSHRGRTANMAATSSSFEESGEDASSENTSFESDSLEIAPKAVYVLSSRRYLSEAQRKKVIALIQEIKPEITVFVSIMRKCNVQSSGSYLVISKEYALAHFPHETTYLTLQRPGKSKKWHPRFYIRNDRRVYMLRGQWLDFVRDNHVQEGDICLLLPEKTGRKFTLTVYLLRATETHSSAEMASLVHIKESTDGEHVSSESSSMKENSDGSLNSNDSGGPSDPLYIVPARSCLSRSQKRIIEAKVQAIQSEVPIYIVIMKSSSVVVSKQMLEFGAHYAAAYLPARKQTMVLQCNGKIWNTDMVIRNGHRLFLRGGWPKFVCDNGLRVGDMCLFELKNGSKLTMEIHVISREEF</sequence>
<organism evidence="8 9">
    <name type="scientific">Panicum virgatum</name>
    <name type="common">Blackwell switchgrass</name>
    <dbReference type="NCBI Taxonomy" id="38727"/>
    <lineage>
        <taxon>Eukaryota</taxon>
        <taxon>Viridiplantae</taxon>
        <taxon>Streptophyta</taxon>
        <taxon>Embryophyta</taxon>
        <taxon>Tracheophyta</taxon>
        <taxon>Spermatophyta</taxon>
        <taxon>Magnoliopsida</taxon>
        <taxon>Liliopsida</taxon>
        <taxon>Poales</taxon>
        <taxon>Poaceae</taxon>
        <taxon>PACMAD clade</taxon>
        <taxon>Panicoideae</taxon>
        <taxon>Panicodae</taxon>
        <taxon>Paniceae</taxon>
        <taxon>Panicinae</taxon>
        <taxon>Panicum</taxon>
        <taxon>Panicum sect. Hiantes</taxon>
    </lineage>
</organism>
<dbReference type="InterPro" id="IPR044837">
    <property type="entry name" value="REM16-like"/>
</dbReference>
<accession>A0A8T0MMS6</accession>
<evidence type="ECO:0000256" key="2">
    <source>
        <dbReference type="ARBA" id="ARBA00023015"/>
    </source>
</evidence>
<dbReference type="CDD" id="cd10017">
    <property type="entry name" value="B3_DNA"/>
    <property type="match status" value="3"/>
</dbReference>
<dbReference type="InterPro" id="IPR003340">
    <property type="entry name" value="B3_DNA-bd"/>
</dbReference>
<dbReference type="AlphaFoldDB" id="A0A8T0MMS6"/>
<dbReference type="SUPFAM" id="SSF101936">
    <property type="entry name" value="DNA-binding pseudobarrel domain"/>
    <property type="match status" value="3"/>
</dbReference>
<dbReference type="PANTHER" id="PTHR31391">
    <property type="entry name" value="B3 DOMAIN-CONTAINING PROTEIN OS11G0197600-RELATED"/>
    <property type="match status" value="1"/>
</dbReference>
<dbReference type="SMART" id="SM01019">
    <property type="entry name" value="B3"/>
    <property type="match status" value="3"/>
</dbReference>
<dbReference type="GO" id="GO:0003677">
    <property type="term" value="F:DNA binding"/>
    <property type="evidence" value="ECO:0007669"/>
    <property type="project" value="UniProtKB-KW"/>
</dbReference>
<dbReference type="OrthoDB" id="676899at2759"/>
<dbReference type="PROSITE" id="PS50863">
    <property type="entry name" value="B3"/>
    <property type="match status" value="3"/>
</dbReference>
<feature type="domain" description="TF-B3" evidence="7">
    <location>
        <begin position="249"/>
        <end position="348"/>
    </location>
</feature>
<comment type="caution">
    <text evidence="8">The sequence shown here is derived from an EMBL/GenBank/DDBJ whole genome shotgun (WGS) entry which is preliminary data.</text>
</comment>
<feature type="domain" description="TF-B3" evidence="7">
    <location>
        <begin position="430"/>
        <end position="525"/>
    </location>
</feature>
<evidence type="ECO:0000256" key="6">
    <source>
        <dbReference type="SAM" id="MobiDB-lite"/>
    </source>
</evidence>
<dbReference type="Gene3D" id="2.40.330.10">
    <property type="entry name" value="DNA-binding pseudobarrel domain"/>
    <property type="match status" value="3"/>
</dbReference>
<proteinExistence type="predicted"/>
<feature type="compositionally biased region" description="Low complexity" evidence="6">
    <location>
        <begin position="373"/>
        <end position="396"/>
    </location>
</feature>
<dbReference type="EMBL" id="CM029054">
    <property type="protein sequence ID" value="KAG2536599.1"/>
    <property type="molecule type" value="Genomic_DNA"/>
</dbReference>
<evidence type="ECO:0000259" key="7">
    <source>
        <dbReference type="PROSITE" id="PS50863"/>
    </source>
</evidence>
<dbReference type="Pfam" id="PF02362">
    <property type="entry name" value="B3"/>
    <property type="match status" value="3"/>
</dbReference>
<evidence type="ECO:0000256" key="3">
    <source>
        <dbReference type="ARBA" id="ARBA00023125"/>
    </source>
</evidence>
<dbReference type="PANTHER" id="PTHR31391:SF23">
    <property type="entry name" value="B3 DOMAIN-CONTAINING PROTEIN OS03G0619800"/>
    <property type="match status" value="1"/>
</dbReference>
<evidence type="ECO:0000256" key="5">
    <source>
        <dbReference type="ARBA" id="ARBA00023242"/>
    </source>
</evidence>
<evidence type="ECO:0000313" key="9">
    <source>
        <dbReference type="Proteomes" id="UP000823388"/>
    </source>
</evidence>